<dbReference type="InterPro" id="IPR051730">
    <property type="entry name" value="NASP-like"/>
</dbReference>
<keyword evidence="4 6" id="KW-0802">TPR repeat</keyword>
<keyword evidence="5" id="KW-0539">Nucleus</keyword>
<keyword evidence="7" id="KW-0175">Coiled coil</keyword>
<keyword evidence="3" id="KW-0677">Repeat</keyword>
<dbReference type="GO" id="GO:0005654">
    <property type="term" value="C:nucleoplasm"/>
    <property type="evidence" value="ECO:0007669"/>
    <property type="project" value="TreeGrafter"/>
</dbReference>
<feature type="repeat" description="TPR" evidence="6">
    <location>
        <begin position="354"/>
        <end position="387"/>
    </location>
</feature>
<dbReference type="GO" id="GO:0006335">
    <property type="term" value="P:DNA replication-dependent chromatin assembly"/>
    <property type="evidence" value="ECO:0007669"/>
    <property type="project" value="TreeGrafter"/>
</dbReference>
<name>A0A0A9XS59_LYGHE</name>
<evidence type="ECO:0000256" key="7">
    <source>
        <dbReference type="SAM" id="Coils"/>
    </source>
</evidence>
<feature type="region of interest" description="Disordered" evidence="8">
    <location>
        <begin position="1"/>
        <end position="136"/>
    </location>
</feature>
<evidence type="ECO:0000256" key="2">
    <source>
        <dbReference type="ARBA" id="ARBA00008402"/>
    </source>
</evidence>
<dbReference type="GO" id="GO:0042393">
    <property type="term" value="F:histone binding"/>
    <property type="evidence" value="ECO:0007669"/>
    <property type="project" value="TreeGrafter"/>
</dbReference>
<feature type="compositionally biased region" description="Basic and acidic residues" evidence="8">
    <location>
        <begin position="425"/>
        <end position="440"/>
    </location>
</feature>
<dbReference type="GO" id="GO:0034080">
    <property type="term" value="P:CENP-A containing chromatin assembly"/>
    <property type="evidence" value="ECO:0007669"/>
    <property type="project" value="TreeGrafter"/>
</dbReference>
<feature type="compositionally biased region" description="Basic and acidic residues" evidence="8">
    <location>
        <begin position="524"/>
        <end position="564"/>
    </location>
</feature>
<evidence type="ECO:0000256" key="5">
    <source>
        <dbReference type="ARBA" id="ARBA00023242"/>
    </source>
</evidence>
<feature type="compositionally biased region" description="Polar residues" evidence="8">
    <location>
        <begin position="112"/>
        <end position="132"/>
    </location>
</feature>
<evidence type="ECO:0000256" key="6">
    <source>
        <dbReference type="PROSITE-ProRule" id="PRU00339"/>
    </source>
</evidence>
<dbReference type="EMBL" id="GBHO01021971">
    <property type="protein sequence ID" value="JAG21633.1"/>
    <property type="molecule type" value="Transcribed_RNA"/>
</dbReference>
<evidence type="ECO:0000256" key="3">
    <source>
        <dbReference type="ARBA" id="ARBA00022737"/>
    </source>
</evidence>
<feature type="compositionally biased region" description="Polar residues" evidence="8">
    <location>
        <begin position="63"/>
        <end position="76"/>
    </location>
</feature>
<feature type="compositionally biased region" description="Polar residues" evidence="8">
    <location>
        <begin position="1"/>
        <end position="19"/>
    </location>
</feature>
<dbReference type="AlphaFoldDB" id="A0A0A9XS59"/>
<feature type="compositionally biased region" description="Low complexity" evidence="8">
    <location>
        <begin position="491"/>
        <end position="501"/>
    </location>
</feature>
<organism evidence="9">
    <name type="scientific">Lygus hesperus</name>
    <name type="common">Western plant bug</name>
    <dbReference type="NCBI Taxonomy" id="30085"/>
    <lineage>
        <taxon>Eukaryota</taxon>
        <taxon>Metazoa</taxon>
        <taxon>Ecdysozoa</taxon>
        <taxon>Arthropoda</taxon>
        <taxon>Hexapoda</taxon>
        <taxon>Insecta</taxon>
        <taxon>Pterygota</taxon>
        <taxon>Neoptera</taxon>
        <taxon>Paraneoptera</taxon>
        <taxon>Hemiptera</taxon>
        <taxon>Heteroptera</taxon>
        <taxon>Panheteroptera</taxon>
        <taxon>Cimicomorpha</taxon>
        <taxon>Miridae</taxon>
        <taxon>Mirini</taxon>
        <taxon>Lygus</taxon>
    </lineage>
</organism>
<dbReference type="PROSITE" id="PS50005">
    <property type="entry name" value="TPR"/>
    <property type="match status" value="1"/>
</dbReference>
<protein>
    <submittedName>
        <fullName evidence="9">Protein HGV2</fullName>
    </submittedName>
</protein>
<dbReference type="PANTHER" id="PTHR15081">
    <property type="entry name" value="NUCLEAR AUTOANTIGENIC SPERM PROTEIN NASP -RELATED"/>
    <property type="match status" value="1"/>
</dbReference>
<dbReference type="PANTHER" id="PTHR15081:SF1">
    <property type="entry name" value="NUCLEAR AUTOANTIGENIC SPERM PROTEIN"/>
    <property type="match status" value="1"/>
</dbReference>
<reference evidence="9" key="2">
    <citation type="submission" date="2014-07" db="EMBL/GenBank/DDBJ databases">
        <authorList>
            <person name="Hull J."/>
        </authorList>
    </citation>
    <scope>NUCLEOTIDE SEQUENCE</scope>
</reference>
<feature type="compositionally biased region" description="Basic and acidic residues" evidence="8">
    <location>
        <begin position="227"/>
        <end position="241"/>
    </location>
</feature>
<dbReference type="Gene3D" id="1.25.40.10">
    <property type="entry name" value="Tetratricopeptide repeat domain"/>
    <property type="match status" value="1"/>
</dbReference>
<reference evidence="9" key="1">
    <citation type="journal article" date="2014" name="PLoS ONE">
        <title>Transcriptome-Based Identification of ABC Transporters in the Western Tarnished Plant Bug Lygus hesperus.</title>
        <authorList>
            <person name="Hull J.J."/>
            <person name="Chaney K."/>
            <person name="Geib S.M."/>
            <person name="Fabrick J.A."/>
            <person name="Brent C.S."/>
            <person name="Walsh D."/>
            <person name="Lavine L.C."/>
        </authorList>
    </citation>
    <scope>NUCLEOTIDE SEQUENCE</scope>
</reference>
<dbReference type="InterPro" id="IPR019734">
    <property type="entry name" value="TPR_rpt"/>
</dbReference>
<accession>A0A0A9XS59</accession>
<feature type="compositionally biased region" description="Basic and acidic residues" evidence="8">
    <location>
        <begin position="252"/>
        <end position="265"/>
    </location>
</feature>
<feature type="compositionally biased region" description="Basic and acidic residues" evidence="8">
    <location>
        <begin position="467"/>
        <end position="490"/>
    </location>
</feature>
<dbReference type="SUPFAM" id="SSF48452">
    <property type="entry name" value="TPR-like"/>
    <property type="match status" value="1"/>
</dbReference>
<evidence type="ECO:0000256" key="4">
    <source>
        <dbReference type="ARBA" id="ARBA00022803"/>
    </source>
</evidence>
<evidence type="ECO:0000313" key="9">
    <source>
        <dbReference type="EMBL" id="JAG21633.1"/>
    </source>
</evidence>
<dbReference type="InterPro" id="IPR011990">
    <property type="entry name" value="TPR-like_helical_dom_sf"/>
</dbReference>
<feature type="compositionally biased region" description="Acidic residues" evidence="8">
    <location>
        <begin position="207"/>
        <end position="226"/>
    </location>
</feature>
<feature type="coiled-coil region" evidence="7">
    <location>
        <begin position="367"/>
        <end position="394"/>
    </location>
</feature>
<feature type="compositionally biased region" description="Basic and acidic residues" evidence="8">
    <location>
        <begin position="572"/>
        <end position="624"/>
    </location>
</feature>
<feature type="region of interest" description="Disordered" evidence="8">
    <location>
        <begin position="425"/>
        <end position="640"/>
    </location>
</feature>
<comment type="subcellular location">
    <subcellularLocation>
        <location evidence="1">Nucleus</location>
    </subcellularLocation>
</comment>
<feature type="region of interest" description="Disordered" evidence="8">
    <location>
        <begin position="198"/>
        <end position="285"/>
    </location>
</feature>
<sequence length="640" mass="70429">METTSDETTASPTVECTQEGNDDKEVESEALAKVEPLTTDNEKMELSQSTSSSDVSSKDETNAKPTNSTVTGSDDVTQAVDGNAQEDTPKKEENTSADSTSEQEPTEAPESSGATSDTPAGSSSTSETQPDVQNKIDELKKQGLAFFIQKNFCAAADSFGKLLEVQAPLYGEMSEKLAETYFLYGSAMYEYGKTENTVLGEKVPQKDEEEDDDEEEDTEEGDEDKMEEGAEEKVEEGAEDKMEVEETPAVNGKDEKLEELNKEPESSSQEKQPADESLAEEDKEDDEAFRVAWEMLELAKATFEKGDNKKRLADTFMKLGELGIETGNPEAISEMVKGLNVRKELYKDNNRIIPETHFTIGVAYAFFEKYDEAVEHFKEAKKCLEDRIEALSKSEGKDDLEEVEEMKKILPEIQDKIQDTLESKADHEKLKEKQAEEVAKPEVAPFPASSDSKPVSNITHLVKRKRNVDDILPERAAKQIRQEDSKDESKVASTVSESEAAATEKKPVTSEVQPVASEETPVASEEKPVASEEKPEASEEKTVAPEEKPVESEEKPEPSEEKPVSSEGKALVSEDKPVASEDKAVESEAKPTDESKPTEKSEETKPEVEAKADEKAETAAEKTEAASQGLSVEEEKMEVS</sequence>
<evidence type="ECO:0000256" key="1">
    <source>
        <dbReference type="ARBA" id="ARBA00004123"/>
    </source>
</evidence>
<proteinExistence type="inferred from homology"/>
<comment type="similarity">
    <text evidence="2">Belongs to the NASP family.</text>
</comment>
<evidence type="ECO:0000256" key="8">
    <source>
        <dbReference type="SAM" id="MobiDB-lite"/>
    </source>
</evidence>
<feature type="compositionally biased region" description="Polar residues" evidence="8">
    <location>
        <begin position="449"/>
        <end position="459"/>
    </location>
</feature>
<gene>
    <name evidence="9" type="primary">HGV2</name>
    <name evidence="9" type="ORF">CM83_68417</name>
</gene>